<comment type="caution">
    <text evidence="3">The sequence shown here is derived from an EMBL/GenBank/DDBJ whole genome shotgun (WGS) entry which is preliminary data.</text>
</comment>
<accession>A0A561S9N1</accession>
<keyword evidence="1" id="KW-0732">Signal</keyword>
<dbReference type="InterPro" id="IPR000772">
    <property type="entry name" value="Ricin_B_lectin"/>
</dbReference>
<dbReference type="RefSeq" id="WP_170305356.1">
    <property type="nucleotide sequence ID" value="NZ_BAAAMZ010000023.1"/>
</dbReference>
<feature type="chain" id="PRO_5022073244" evidence="1">
    <location>
        <begin position="33"/>
        <end position="174"/>
    </location>
</feature>
<dbReference type="AlphaFoldDB" id="A0A561S9N1"/>
<reference evidence="3 4" key="1">
    <citation type="submission" date="2019-06" db="EMBL/GenBank/DDBJ databases">
        <title>Sequencing the genomes of 1000 actinobacteria strains.</title>
        <authorList>
            <person name="Klenk H.-P."/>
        </authorList>
    </citation>
    <scope>NUCLEOTIDE SEQUENCE [LARGE SCALE GENOMIC DNA]</scope>
    <source>
        <strain evidence="3 4">DSM 44826</strain>
    </source>
</reference>
<sequence length="174" mass="18614">MTKGKGRSAATVAALGVAASLIAFGPATSAQAAGGGGEILIGSTGKCLDNWRSHNADGNTIDQYKCNGSAAQKWSIDYYESNGGLYYYRIRNVATNKCLNVQGQSQNAGAKIVLWDCNGQSDERFNPSEIGSGYYLWRNQNSDKCLNVAGNSGNDGAWIIQYYCDPNAADEWFG</sequence>
<evidence type="ECO:0000256" key="1">
    <source>
        <dbReference type="SAM" id="SignalP"/>
    </source>
</evidence>
<protein>
    <submittedName>
        <fullName evidence="3">Ricin-type beta-trefoil lectin protein</fullName>
    </submittedName>
</protein>
<dbReference type="PROSITE" id="PS50231">
    <property type="entry name" value="RICIN_B_LECTIN"/>
    <property type="match status" value="1"/>
</dbReference>
<organism evidence="3 4">
    <name type="scientific">Kitasatospora viridis</name>
    <dbReference type="NCBI Taxonomy" id="281105"/>
    <lineage>
        <taxon>Bacteria</taxon>
        <taxon>Bacillati</taxon>
        <taxon>Actinomycetota</taxon>
        <taxon>Actinomycetes</taxon>
        <taxon>Kitasatosporales</taxon>
        <taxon>Streptomycetaceae</taxon>
        <taxon>Kitasatospora</taxon>
    </lineage>
</organism>
<evidence type="ECO:0000259" key="2">
    <source>
        <dbReference type="SMART" id="SM00458"/>
    </source>
</evidence>
<name>A0A561S9N1_9ACTN</name>
<dbReference type="EMBL" id="VIWT01000009">
    <property type="protein sequence ID" value="TWF71547.1"/>
    <property type="molecule type" value="Genomic_DNA"/>
</dbReference>
<keyword evidence="3" id="KW-0430">Lectin</keyword>
<proteinExistence type="predicted"/>
<keyword evidence="4" id="KW-1185">Reference proteome</keyword>
<dbReference type="Gene3D" id="2.80.10.50">
    <property type="match status" value="3"/>
</dbReference>
<dbReference type="SMART" id="SM00458">
    <property type="entry name" value="RICIN"/>
    <property type="match status" value="1"/>
</dbReference>
<dbReference type="Proteomes" id="UP000317940">
    <property type="component" value="Unassembled WGS sequence"/>
</dbReference>
<dbReference type="CDD" id="cd00161">
    <property type="entry name" value="beta-trefoil_Ricin-like"/>
    <property type="match status" value="1"/>
</dbReference>
<feature type="signal peptide" evidence="1">
    <location>
        <begin position="1"/>
        <end position="32"/>
    </location>
</feature>
<evidence type="ECO:0000313" key="4">
    <source>
        <dbReference type="Proteomes" id="UP000317940"/>
    </source>
</evidence>
<dbReference type="Pfam" id="PF14200">
    <property type="entry name" value="RicinB_lectin_2"/>
    <property type="match status" value="1"/>
</dbReference>
<gene>
    <name evidence="3" type="ORF">FHX73_19177</name>
</gene>
<dbReference type="GO" id="GO:0030246">
    <property type="term" value="F:carbohydrate binding"/>
    <property type="evidence" value="ECO:0007669"/>
    <property type="project" value="UniProtKB-KW"/>
</dbReference>
<evidence type="ECO:0000313" key="3">
    <source>
        <dbReference type="EMBL" id="TWF71547.1"/>
    </source>
</evidence>
<feature type="domain" description="Ricin B lectin" evidence="2">
    <location>
        <begin position="36"/>
        <end position="174"/>
    </location>
</feature>
<dbReference type="SUPFAM" id="SSF50370">
    <property type="entry name" value="Ricin B-like lectins"/>
    <property type="match status" value="1"/>
</dbReference>
<dbReference type="InterPro" id="IPR035992">
    <property type="entry name" value="Ricin_B-like_lectins"/>
</dbReference>